<dbReference type="InterPro" id="IPR002885">
    <property type="entry name" value="PPR_rpt"/>
</dbReference>
<organism evidence="3 4">
    <name type="scientific">Daucus carota subsp. sativus</name>
    <name type="common">Carrot</name>
    <dbReference type="NCBI Taxonomy" id="79200"/>
    <lineage>
        <taxon>Eukaryota</taxon>
        <taxon>Viridiplantae</taxon>
        <taxon>Streptophyta</taxon>
        <taxon>Embryophyta</taxon>
        <taxon>Tracheophyta</taxon>
        <taxon>Spermatophyta</taxon>
        <taxon>Magnoliopsida</taxon>
        <taxon>eudicotyledons</taxon>
        <taxon>Gunneridae</taxon>
        <taxon>Pentapetalae</taxon>
        <taxon>asterids</taxon>
        <taxon>campanulids</taxon>
        <taxon>Apiales</taxon>
        <taxon>Apiaceae</taxon>
        <taxon>Apioideae</taxon>
        <taxon>Scandiceae</taxon>
        <taxon>Daucinae</taxon>
        <taxon>Daucus</taxon>
        <taxon>Daucus sect. Daucus</taxon>
    </lineage>
</organism>
<dbReference type="InterPro" id="IPR046848">
    <property type="entry name" value="E_motif"/>
</dbReference>
<evidence type="ECO:0000313" key="4">
    <source>
        <dbReference type="Proteomes" id="UP000077755"/>
    </source>
</evidence>
<dbReference type="PANTHER" id="PTHR47926">
    <property type="entry name" value="PENTATRICOPEPTIDE REPEAT-CONTAINING PROTEIN"/>
    <property type="match status" value="1"/>
</dbReference>
<dbReference type="Gene3D" id="1.25.40.10">
    <property type="entry name" value="Tetratricopeptide repeat domain"/>
    <property type="match status" value="2"/>
</dbReference>
<gene>
    <name evidence="3" type="ORF">DCAR_0104690</name>
</gene>
<dbReference type="Pfam" id="PF01535">
    <property type="entry name" value="PPR"/>
    <property type="match status" value="2"/>
</dbReference>
<dbReference type="InterPro" id="IPR046960">
    <property type="entry name" value="PPR_At4g14850-like_plant"/>
</dbReference>
<feature type="repeat" description="PPR" evidence="2">
    <location>
        <begin position="99"/>
        <end position="133"/>
    </location>
</feature>
<dbReference type="KEGG" id="dcr:108214383"/>
<name>A0AAF1AME6_DAUCS</name>
<keyword evidence="1" id="KW-0677">Repeat</keyword>
<evidence type="ECO:0008006" key="5">
    <source>
        <dbReference type="Google" id="ProtNLM"/>
    </source>
</evidence>
<dbReference type="PANTHER" id="PTHR47926:SF452">
    <property type="entry name" value="PENTATRICOPEPTIDE REPEAT-CONTAINING PROTEIN"/>
    <property type="match status" value="1"/>
</dbReference>
<evidence type="ECO:0000256" key="1">
    <source>
        <dbReference type="ARBA" id="ARBA00022737"/>
    </source>
</evidence>
<dbReference type="GO" id="GO:0009451">
    <property type="term" value="P:RNA modification"/>
    <property type="evidence" value="ECO:0007669"/>
    <property type="project" value="InterPro"/>
</dbReference>
<dbReference type="AlphaFoldDB" id="A0AAF1AME6"/>
<dbReference type="Pfam" id="PF20431">
    <property type="entry name" value="E_motif"/>
    <property type="match status" value="1"/>
</dbReference>
<proteinExistence type="predicted"/>
<accession>A0AAF1AME6</accession>
<reference evidence="3" key="2">
    <citation type="submission" date="2022-03" db="EMBL/GenBank/DDBJ databases">
        <title>Draft title - Genomic analysis of global carrot germplasm unveils the trajectory of domestication and the origin of high carotenoid orange carrot.</title>
        <authorList>
            <person name="Iorizzo M."/>
            <person name="Ellison S."/>
            <person name="Senalik D."/>
            <person name="Macko-Podgorni A."/>
            <person name="Grzebelus D."/>
            <person name="Bostan H."/>
            <person name="Rolling W."/>
            <person name="Curaba J."/>
            <person name="Simon P."/>
        </authorList>
    </citation>
    <scope>NUCLEOTIDE SEQUENCE</scope>
    <source>
        <tissue evidence="3">Leaf</tissue>
    </source>
</reference>
<feature type="repeat" description="PPR" evidence="2">
    <location>
        <begin position="269"/>
        <end position="303"/>
    </location>
</feature>
<dbReference type="NCBIfam" id="TIGR00756">
    <property type="entry name" value="PPR"/>
    <property type="match status" value="5"/>
</dbReference>
<evidence type="ECO:0000313" key="3">
    <source>
        <dbReference type="EMBL" id="WOG85501.1"/>
    </source>
</evidence>
<dbReference type="FunFam" id="1.25.40.10:FF:000790">
    <property type="entry name" value="Pentatricopeptide repeat-containing protein"/>
    <property type="match status" value="1"/>
</dbReference>
<feature type="repeat" description="PPR" evidence="2">
    <location>
        <begin position="234"/>
        <end position="268"/>
    </location>
</feature>
<dbReference type="Pfam" id="PF13041">
    <property type="entry name" value="PPR_2"/>
    <property type="match status" value="2"/>
</dbReference>
<dbReference type="Proteomes" id="UP000077755">
    <property type="component" value="Chromosome 1"/>
</dbReference>
<sequence>MNARSLCLAIKNASSPEKALHLYTQLQRWAYNFDSFSVVYTLKACTKLKNPTLIRHLHTHLFKWGFGSDVYVATALLNAYVYSSFSDACHLFDEMPERNTVTWNTMITGYSRVGDVEKARDVFETMQVRDLASWSAMIAGYMSCGRWSRGLMLFRKMVAKGRLMPDQYMLCSSIMACGHMGSIGLLLGKSLNGFAVKNGWILSVELGTVLVDMYAKCGRWKDAYVIFEMMRDRNVISWTALICGAAQHGYGDKALSIFNEMIRTEVKPDELTFTGILSACAQAGLVEEGWNYFRMISECGLKPRIQHYGCMVDLLGKAGKVGEAFEIIETMPFEPNVLVWSSFLSSCKLHKQFEMAERVVDRILQSVHPDNHEGVYTLICNLYDLNGKWNEAEKVRKLMVDHNVKKPRGSSFISSGRLEGAKNQDDPV</sequence>
<dbReference type="GO" id="GO:0003723">
    <property type="term" value="F:RNA binding"/>
    <property type="evidence" value="ECO:0007669"/>
    <property type="project" value="InterPro"/>
</dbReference>
<dbReference type="InterPro" id="IPR011990">
    <property type="entry name" value="TPR-like_helical_dom_sf"/>
</dbReference>
<dbReference type="EMBL" id="CP093343">
    <property type="protein sequence ID" value="WOG85501.1"/>
    <property type="molecule type" value="Genomic_DNA"/>
</dbReference>
<keyword evidence="4" id="KW-1185">Reference proteome</keyword>
<dbReference type="PROSITE" id="PS51375">
    <property type="entry name" value="PPR"/>
    <property type="match status" value="3"/>
</dbReference>
<protein>
    <recommendedName>
        <fullName evidence="5">Pentacotripeptide-repeat region of PRORP domain-containing protein</fullName>
    </recommendedName>
</protein>
<evidence type="ECO:0000256" key="2">
    <source>
        <dbReference type="PROSITE-ProRule" id="PRU00708"/>
    </source>
</evidence>
<reference evidence="3" key="1">
    <citation type="journal article" date="2016" name="Nat. Genet.">
        <title>A high-quality carrot genome assembly provides new insights into carotenoid accumulation and asterid genome evolution.</title>
        <authorList>
            <person name="Iorizzo M."/>
            <person name="Ellison S."/>
            <person name="Senalik D."/>
            <person name="Zeng P."/>
            <person name="Satapoomin P."/>
            <person name="Huang J."/>
            <person name="Bowman M."/>
            <person name="Iovene M."/>
            <person name="Sanseverino W."/>
            <person name="Cavagnaro P."/>
            <person name="Yildiz M."/>
            <person name="Macko-Podgorni A."/>
            <person name="Moranska E."/>
            <person name="Grzebelus E."/>
            <person name="Grzebelus D."/>
            <person name="Ashrafi H."/>
            <person name="Zheng Z."/>
            <person name="Cheng S."/>
            <person name="Spooner D."/>
            <person name="Van Deynze A."/>
            <person name="Simon P."/>
        </authorList>
    </citation>
    <scope>NUCLEOTIDE SEQUENCE</scope>
    <source>
        <tissue evidence="3">Leaf</tissue>
    </source>
</reference>